<evidence type="ECO:0000313" key="2">
    <source>
        <dbReference type="Proteomes" id="UP000095362"/>
    </source>
</evidence>
<protein>
    <submittedName>
        <fullName evidence="1">Uncharacterized protein</fullName>
    </submittedName>
</protein>
<evidence type="ECO:0000313" key="1">
    <source>
        <dbReference type="EMBL" id="CUO75182.1"/>
    </source>
</evidence>
<dbReference type="Proteomes" id="UP000095362">
    <property type="component" value="Unassembled WGS sequence"/>
</dbReference>
<dbReference type="RefSeq" id="WP_055262050.1">
    <property type="nucleotide sequence ID" value="NZ_CYZK01000025.1"/>
</dbReference>
<reference evidence="1 2" key="1">
    <citation type="submission" date="2015-09" db="EMBL/GenBank/DDBJ databases">
        <authorList>
            <consortium name="Pathogen Informatics"/>
        </authorList>
    </citation>
    <scope>NUCLEOTIDE SEQUENCE [LARGE SCALE GENOMIC DNA]</scope>
    <source>
        <strain evidence="1 2">2789STDY5834866</strain>
    </source>
</reference>
<accession>A0A174HJS4</accession>
<organism evidence="1 2">
    <name type="scientific">Coprococcus comes</name>
    <dbReference type="NCBI Taxonomy" id="410072"/>
    <lineage>
        <taxon>Bacteria</taxon>
        <taxon>Bacillati</taxon>
        <taxon>Bacillota</taxon>
        <taxon>Clostridia</taxon>
        <taxon>Lachnospirales</taxon>
        <taxon>Lachnospiraceae</taxon>
        <taxon>Coprococcus</taxon>
    </lineage>
</organism>
<sequence>MFEEMNMIVLSGKEYPMKCDNLVLEKIQDKYEDLGKYENMLNGFVPELDEYGEEVRNEDGLLVGHYKMPDIKIINEAAVWFIQEGLAIKREENKEEIPEISDRTLIRQIDFNPRELSTILHQEFSRCFEKKNATTTQGKAENQNR</sequence>
<proteinExistence type="predicted"/>
<dbReference type="AlphaFoldDB" id="A0A174HJS4"/>
<dbReference type="EMBL" id="CYZK01000025">
    <property type="protein sequence ID" value="CUO75182.1"/>
    <property type="molecule type" value="Genomic_DNA"/>
</dbReference>
<name>A0A174HJS4_9FIRM</name>
<gene>
    <name evidence="1" type="ORF">ERS852481_02797</name>
</gene>